<dbReference type="OrthoDB" id="2322999at2759"/>
<evidence type="ECO:0000313" key="2">
    <source>
        <dbReference type="Proteomes" id="UP000242474"/>
    </source>
</evidence>
<dbReference type="Proteomes" id="UP000242474">
    <property type="component" value="Unassembled WGS sequence"/>
</dbReference>
<dbReference type="AlphaFoldDB" id="A0A2G5B1I1"/>
<keyword evidence="2" id="KW-1185">Reference proteome</keyword>
<gene>
    <name evidence="1" type="ORF">COEREDRAFT_36450</name>
</gene>
<evidence type="ECO:0000313" key="1">
    <source>
        <dbReference type="EMBL" id="PIA12577.1"/>
    </source>
</evidence>
<dbReference type="STRING" id="763665.A0A2G5B1I1"/>
<reference evidence="1 2" key="1">
    <citation type="journal article" date="2015" name="Genome Biol. Evol.">
        <title>Phylogenomic analyses indicate that early fungi evolved digesting cell walls of algal ancestors of land plants.</title>
        <authorList>
            <person name="Chang Y."/>
            <person name="Wang S."/>
            <person name="Sekimoto S."/>
            <person name="Aerts A.L."/>
            <person name="Choi C."/>
            <person name="Clum A."/>
            <person name="LaButti K.M."/>
            <person name="Lindquist E.A."/>
            <person name="Yee Ngan C."/>
            <person name="Ohm R.A."/>
            <person name="Salamov A.A."/>
            <person name="Grigoriev I.V."/>
            <person name="Spatafora J.W."/>
            <person name="Berbee M.L."/>
        </authorList>
    </citation>
    <scope>NUCLEOTIDE SEQUENCE [LARGE SCALE GENOMIC DNA]</scope>
    <source>
        <strain evidence="1 2">NRRL 1564</strain>
    </source>
</reference>
<organism evidence="1 2">
    <name type="scientific">Coemansia reversa (strain ATCC 12441 / NRRL 1564)</name>
    <dbReference type="NCBI Taxonomy" id="763665"/>
    <lineage>
        <taxon>Eukaryota</taxon>
        <taxon>Fungi</taxon>
        <taxon>Fungi incertae sedis</taxon>
        <taxon>Zoopagomycota</taxon>
        <taxon>Kickxellomycotina</taxon>
        <taxon>Kickxellomycetes</taxon>
        <taxon>Kickxellales</taxon>
        <taxon>Kickxellaceae</taxon>
        <taxon>Coemansia</taxon>
    </lineage>
</organism>
<dbReference type="EMBL" id="KZ303647">
    <property type="protein sequence ID" value="PIA12577.1"/>
    <property type="molecule type" value="Genomic_DNA"/>
</dbReference>
<name>A0A2G5B1I1_COERN</name>
<protein>
    <submittedName>
        <fullName evidence="1">Uncharacterized protein</fullName>
    </submittedName>
</protein>
<feature type="non-terminal residue" evidence="1">
    <location>
        <position position="152"/>
    </location>
</feature>
<proteinExistence type="predicted"/>
<feature type="non-terminal residue" evidence="1">
    <location>
        <position position="1"/>
    </location>
</feature>
<accession>A0A2G5B1I1</accession>
<sequence>YNKLPELHEARNALHKRTDYLLHLKNIGQIFIKHDVQDNFGVILLHKHFEIDKDQNMVELVSNDKTNTSPIYVKIDNAISPHSWIIKNGKVIPYEYYVGVDRINPNQNFINEYNSYLKNNNLDTLFGLHLVHRKPQPDKTWIEHTEGKCNIM</sequence>